<dbReference type="AlphaFoldDB" id="A0A6V0FTE4"/>
<evidence type="ECO:0000313" key="2">
    <source>
        <dbReference type="EMBL" id="CAD9619301.1"/>
    </source>
</evidence>
<reference evidence="2" key="1">
    <citation type="submission" date="2021-01" db="EMBL/GenBank/DDBJ databases">
        <authorList>
            <person name="Corre E."/>
            <person name="Pelletier E."/>
            <person name="Niang G."/>
            <person name="Scheremetjew M."/>
            <person name="Finn R."/>
            <person name="Kale V."/>
            <person name="Holt S."/>
            <person name="Cochrane G."/>
            <person name="Meng A."/>
            <person name="Brown T."/>
            <person name="Cohen L."/>
        </authorList>
    </citation>
    <scope>NUCLEOTIDE SEQUENCE</scope>
    <source>
        <strain evidence="2">RCC3387</strain>
    </source>
</reference>
<proteinExistence type="predicted"/>
<keyword evidence="1" id="KW-1133">Transmembrane helix</keyword>
<keyword evidence="1" id="KW-0472">Membrane</keyword>
<dbReference type="EMBL" id="HBGW01069685">
    <property type="protein sequence ID" value="CAD9619301.1"/>
    <property type="molecule type" value="Transcribed_RNA"/>
</dbReference>
<feature type="transmembrane region" description="Helical" evidence="1">
    <location>
        <begin position="71"/>
        <end position="98"/>
    </location>
</feature>
<feature type="transmembrane region" description="Helical" evidence="1">
    <location>
        <begin position="156"/>
        <end position="172"/>
    </location>
</feature>
<organism evidence="2">
    <name type="scientific">Zooxanthella nutricula</name>
    <dbReference type="NCBI Taxonomy" id="1333877"/>
    <lineage>
        <taxon>Eukaryota</taxon>
        <taxon>Sar</taxon>
        <taxon>Alveolata</taxon>
        <taxon>Dinophyceae</taxon>
        <taxon>Peridiniales</taxon>
        <taxon>Peridiniales incertae sedis</taxon>
        <taxon>Zooxanthella</taxon>
    </lineage>
</organism>
<feature type="transmembrane region" description="Helical" evidence="1">
    <location>
        <begin position="299"/>
        <end position="320"/>
    </location>
</feature>
<gene>
    <name evidence="2" type="ORF">BRAN1462_LOCUS44420</name>
</gene>
<name>A0A6V0FTE4_9DINO</name>
<protein>
    <submittedName>
        <fullName evidence="2">Uncharacterized protein</fullName>
    </submittedName>
</protein>
<evidence type="ECO:0000256" key="1">
    <source>
        <dbReference type="SAM" id="Phobius"/>
    </source>
</evidence>
<sequence length="359" mass="40323">MDRSSCRDAAMESKEMGHFEMSHLDPLVNPVGEDDPAAHEELATLPVDVYGYLTLRLAEVWARDHVPEKWAFLHLFMAFLLYALHLTLVIGIGVFLLVMSRVHMMKWSNELRDTSGDVAHAVAALRSAAEAGEASHTGVSDSLASLCQELNGVPRMYIFYILIFIWVMRLWPEIKSSRDYAYNIYRMETRKAPDQRIVSEDRKTVLRLPLSCKIALFVLCFVVKMCVCLVTLHVGVAFLMLQNSGFGIVAKVVAMQIVIGMDEQVMTALALRGATDELRQAKFRLLSHPIGTFAQKLHWYDGVGSIAISLSGCLIVYFYTNYWFKENMSLRAACQAYYHPAWDVAAIGSLTIGDVQPGF</sequence>
<accession>A0A6V0FTE4</accession>
<feature type="transmembrane region" description="Helical" evidence="1">
    <location>
        <begin position="214"/>
        <end position="241"/>
    </location>
</feature>
<keyword evidence="1" id="KW-0812">Transmembrane</keyword>